<evidence type="ECO:0000313" key="3">
    <source>
        <dbReference type="Proteomes" id="UP000282957"/>
    </source>
</evidence>
<accession>A0A437LZB8</accession>
<gene>
    <name evidence="2" type="ORF">EOD42_23330</name>
</gene>
<evidence type="ECO:0000256" key="1">
    <source>
        <dbReference type="SAM" id="Phobius"/>
    </source>
</evidence>
<dbReference type="RefSeq" id="WP_127790004.1">
    <property type="nucleotide sequence ID" value="NZ_SACL01000012.1"/>
</dbReference>
<feature type="transmembrane region" description="Helical" evidence="1">
    <location>
        <begin position="28"/>
        <end position="47"/>
    </location>
</feature>
<keyword evidence="1" id="KW-0472">Membrane</keyword>
<dbReference type="EMBL" id="SACL01000012">
    <property type="protein sequence ID" value="RVT90737.1"/>
    <property type="molecule type" value="Genomic_DNA"/>
</dbReference>
<dbReference type="Proteomes" id="UP000282957">
    <property type="component" value="Unassembled WGS sequence"/>
</dbReference>
<organism evidence="2 3">
    <name type="scientific">Rhodovarius crocodyli</name>
    <dbReference type="NCBI Taxonomy" id="1979269"/>
    <lineage>
        <taxon>Bacteria</taxon>
        <taxon>Pseudomonadati</taxon>
        <taxon>Pseudomonadota</taxon>
        <taxon>Alphaproteobacteria</taxon>
        <taxon>Acetobacterales</taxon>
        <taxon>Roseomonadaceae</taxon>
        <taxon>Rhodovarius</taxon>
    </lineage>
</organism>
<protein>
    <submittedName>
        <fullName evidence="2">Uncharacterized protein</fullName>
    </submittedName>
</protein>
<name>A0A437LZB8_9PROT</name>
<proteinExistence type="predicted"/>
<dbReference type="AlphaFoldDB" id="A0A437LZB8"/>
<evidence type="ECO:0000313" key="2">
    <source>
        <dbReference type="EMBL" id="RVT90737.1"/>
    </source>
</evidence>
<keyword evidence="3" id="KW-1185">Reference proteome</keyword>
<comment type="caution">
    <text evidence="2">The sequence shown here is derived from an EMBL/GenBank/DDBJ whole genome shotgun (WGS) entry which is preliminary data.</text>
</comment>
<reference evidence="2 3" key="1">
    <citation type="submission" date="2019-01" db="EMBL/GenBank/DDBJ databases">
        <authorList>
            <person name="Chen W.-M."/>
        </authorList>
    </citation>
    <scope>NUCLEOTIDE SEQUENCE [LARGE SCALE GENOMIC DNA]</scope>
    <source>
        <strain evidence="2 3">CCP-6</strain>
    </source>
</reference>
<sequence length="84" mass="9303">MWILSSAGSVLLAFGAYKLWEGYPNHLEVGAILVGVGLCASGIYALIKGHDHDIGRLHAKLDAILAEQERLRFKTMPEPEWLED</sequence>
<keyword evidence="1" id="KW-0812">Transmembrane</keyword>
<keyword evidence="1" id="KW-1133">Transmembrane helix</keyword>